<evidence type="ECO:0000256" key="3">
    <source>
        <dbReference type="ARBA" id="ARBA00022741"/>
    </source>
</evidence>
<dbReference type="AlphaFoldDB" id="A0A172ZDM0"/>
<reference evidence="8 9" key="2">
    <citation type="journal article" date="2016" name="Int. J. Syst. Evol. Microbiol.">
        <title>Paenibacillus bovis sp. nov., isolated from raw yak (Bos grunniens) milk.</title>
        <authorList>
            <person name="Gao C."/>
            <person name="Han J."/>
            <person name="Liu Z."/>
            <person name="Xu X."/>
            <person name="Hang F."/>
            <person name="Wu Z."/>
        </authorList>
    </citation>
    <scope>NUCLEOTIDE SEQUENCE [LARGE SCALE GENOMIC DNA]</scope>
    <source>
        <strain evidence="8 9">BD3526</strain>
    </source>
</reference>
<dbReference type="RefSeq" id="WP_060532210.1">
    <property type="nucleotide sequence ID" value="NZ_CP013023.1"/>
</dbReference>
<feature type="region of interest" description="Disordered" evidence="6">
    <location>
        <begin position="349"/>
        <end position="407"/>
    </location>
</feature>
<dbReference type="Pfam" id="PF03738">
    <property type="entry name" value="GSP_synth"/>
    <property type="match status" value="1"/>
</dbReference>
<feature type="compositionally biased region" description="Basic and acidic residues" evidence="6">
    <location>
        <begin position="360"/>
        <end position="369"/>
    </location>
</feature>
<gene>
    <name evidence="8" type="ORF">AR543_04530</name>
</gene>
<organism evidence="8 9">
    <name type="scientific">Paenibacillus bovis</name>
    <dbReference type="NCBI Taxonomy" id="1616788"/>
    <lineage>
        <taxon>Bacteria</taxon>
        <taxon>Bacillati</taxon>
        <taxon>Bacillota</taxon>
        <taxon>Bacilli</taxon>
        <taxon>Bacillales</taxon>
        <taxon>Paenibacillaceae</taxon>
        <taxon>Paenibacillus</taxon>
    </lineage>
</organism>
<dbReference type="SUPFAM" id="SSF56059">
    <property type="entry name" value="Glutathione synthetase ATP-binding domain-like"/>
    <property type="match status" value="2"/>
</dbReference>
<name>A0A172ZDM0_9BACL</name>
<dbReference type="GO" id="GO:0005524">
    <property type="term" value="F:ATP binding"/>
    <property type="evidence" value="ECO:0007669"/>
    <property type="project" value="UniProtKB-KW"/>
</dbReference>
<evidence type="ECO:0000256" key="1">
    <source>
        <dbReference type="ARBA" id="ARBA00022598"/>
    </source>
</evidence>
<dbReference type="KEGG" id="pbv:AR543_04530"/>
<dbReference type="SUPFAM" id="SSF52440">
    <property type="entry name" value="PreATP-grasp domain"/>
    <property type="match status" value="1"/>
</dbReference>
<evidence type="ECO:0000259" key="7">
    <source>
        <dbReference type="Pfam" id="PF03738"/>
    </source>
</evidence>
<keyword evidence="1" id="KW-0436">Ligase</keyword>
<evidence type="ECO:0000256" key="5">
    <source>
        <dbReference type="ARBA" id="ARBA00022842"/>
    </source>
</evidence>
<dbReference type="EMBL" id="CP013023">
    <property type="protein sequence ID" value="ANF95357.1"/>
    <property type="molecule type" value="Genomic_DNA"/>
</dbReference>
<dbReference type="InterPro" id="IPR005494">
    <property type="entry name" value="GSPS_pre-ATP-grasp-like_dom"/>
</dbReference>
<evidence type="ECO:0000256" key="6">
    <source>
        <dbReference type="SAM" id="MobiDB-lite"/>
    </source>
</evidence>
<dbReference type="InterPro" id="IPR016185">
    <property type="entry name" value="PreATP-grasp_dom_sf"/>
</dbReference>
<feature type="domain" description="Glutathionylspermidine synthase pre-ATP-grasp-like" evidence="7">
    <location>
        <begin position="25"/>
        <end position="354"/>
    </location>
</feature>
<evidence type="ECO:0000256" key="4">
    <source>
        <dbReference type="ARBA" id="ARBA00022840"/>
    </source>
</evidence>
<reference evidence="9" key="1">
    <citation type="submission" date="2015-10" db="EMBL/GenBank/DDBJ databases">
        <title>Genome of Paenibacillus bovis sp. nov.</title>
        <authorList>
            <person name="Wu Z."/>
            <person name="Gao C."/>
            <person name="Liu Z."/>
            <person name="Zheng H."/>
        </authorList>
    </citation>
    <scope>NUCLEOTIDE SEQUENCE [LARGE SCALE GENOMIC DNA]</scope>
    <source>
        <strain evidence="9">BD3526</strain>
    </source>
</reference>
<sequence>MRRTVTIPLSREQLFTGEIARRIPYHTMYGQPYCLPAMTVYTADEYEQLRLGSERVDHLYRKTLHFVQEYLPDEYLIEQLGIHPLLAHTARQSIPWDGLTRLDWIISPDGEPKCIENNTDTPSGVPEVAFIEKELLRHVSGLLPASDMMNTRIQHMFREALSYYSEHGLGPKIHFTSYDWHEEDRMNTMYLLEQCQIAGIEAVYVPLEQLKIVPEQGLYDQEEQITILYRLYPLEYLVEDREEETGRAVGEDLLQLVAEGRLGLINPAQHILTQSKGFMATLWSLYERNDQMQDYAGFTLYNAEECSWIKQYLLPTYFTDEPFRQNHIPYVSKGYFGREGQGTRLIEQAGQAHTPQKNDQAIHRDDADSNRPSLQDSGDPPASNTPFGSHAVAWNSENADPTEPDTADQERLAAEAITAYYEQQPKIYQQLHPMEPIRAVTDTGTYEGYLLTGAFVIGGTFAGLLPRIGGKVTDNLACYCAAAVTPTERQD</sequence>
<keyword evidence="2" id="KW-0479">Metal-binding</keyword>
<feature type="compositionally biased region" description="Polar residues" evidence="6">
    <location>
        <begin position="370"/>
        <end position="387"/>
    </location>
</feature>
<keyword evidence="9" id="KW-1185">Reference proteome</keyword>
<accession>A0A172ZDM0</accession>
<keyword evidence="5" id="KW-0460">Magnesium</keyword>
<dbReference type="OrthoDB" id="9765517at2"/>
<dbReference type="GO" id="GO:0046872">
    <property type="term" value="F:metal ion binding"/>
    <property type="evidence" value="ECO:0007669"/>
    <property type="project" value="UniProtKB-KW"/>
</dbReference>
<dbReference type="GO" id="GO:0016874">
    <property type="term" value="F:ligase activity"/>
    <property type="evidence" value="ECO:0007669"/>
    <property type="project" value="UniProtKB-KW"/>
</dbReference>
<keyword evidence="3" id="KW-0547">Nucleotide-binding</keyword>
<evidence type="ECO:0000313" key="8">
    <source>
        <dbReference type="EMBL" id="ANF95357.1"/>
    </source>
</evidence>
<dbReference type="Gene3D" id="3.30.1490.330">
    <property type="match status" value="1"/>
</dbReference>
<protein>
    <submittedName>
        <fullName evidence="8">Glutathionylspermidine synthase</fullName>
    </submittedName>
</protein>
<proteinExistence type="predicted"/>
<dbReference type="Proteomes" id="UP000078148">
    <property type="component" value="Chromosome"/>
</dbReference>
<evidence type="ECO:0000313" key="9">
    <source>
        <dbReference type="Proteomes" id="UP000078148"/>
    </source>
</evidence>
<evidence type="ECO:0000256" key="2">
    <source>
        <dbReference type="ARBA" id="ARBA00022723"/>
    </source>
</evidence>
<keyword evidence="4" id="KW-0067">ATP-binding</keyword>
<dbReference type="STRING" id="1616788.AR543_04530"/>